<dbReference type="InterPro" id="IPR002553">
    <property type="entry name" value="Clathrin/coatomer_adapt-like_N"/>
</dbReference>
<keyword evidence="7 9" id="KW-0472">Membrane</keyword>
<dbReference type="PANTHER" id="PTHR22780">
    <property type="entry name" value="ADAPTIN, ALPHA/GAMMA/EPSILON"/>
    <property type="match status" value="1"/>
</dbReference>
<dbReference type="Pfam" id="PF01602">
    <property type="entry name" value="Adaptin_N"/>
    <property type="match status" value="1"/>
</dbReference>
<evidence type="ECO:0000256" key="5">
    <source>
        <dbReference type="ARBA" id="ARBA00022927"/>
    </source>
</evidence>
<dbReference type="SUPFAM" id="SSF48371">
    <property type="entry name" value="ARM repeat"/>
    <property type="match status" value="1"/>
</dbReference>
<evidence type="ECO:0000256" key="4">
    <source>
        <dbReference type="ARBA" id="ARBA00022448"/>
    </source>
</evidence>
<dbReference type="GO" id="GO:0006886">
    <property type="term" value="P:intracellular protein transport"/>
    <property type="evidence" value="ECO:0007669"/>
    <property type="project" value="UniProtKB-UniRule"/>
</dbReference>
<dbReference type="InterPro" id="IPR008152">
    <property type="entry name" value="Clathrin_a/b/g-adaptin_app_Ig"/>
</dbReference>
<dbReference type="Gene3D" id="1.25.10.10">
    <property type="entry name" value="Leucine-rich Repeat Variant"/>
    <property type="match status" value="1"/>
</dbReference>
<sequence>MRDLIRHVRECKTSAEEREVLSKEAALIRTAFSKGSENRPRNIAKLLYMNMLGHPTHWGQMECVKSVATAGFTDKRIGYLGLNILLDENQEVLMLATHSMKTDLLHANQYIAGLALSTMGNIASEQICRDCAPEIEQLLSSPNPYIQKKAVLCAVKIVRKTPDLADQFKGKIKDLLNEKDHAVLISTITLMIELCKISDEFRDFFRQKLLITVIKILKNLATAGYAPEYDVGAITDPFLQVRILGLLRILGTGDATASERMNEVLAQIATNTDPGRNVGNSILYECVNTIMSIECETELRVIAINTLAKFLSNKDNNIRYVALFTFCKVVDKDTEAVQRHKSTILACLKDPDVSIKRRALHLLYALVNSSNVKGLVKELLDFLVVADLEFRAETTAKLCYLADKYSPSNRWYFDTMLRILTLSGDHVPDDVRASLINTISRDEGLHVYAVHRIYSELSQELSQQGLNQVGAWCIGEFGDYLLNKVPDEGAVQTTPENIVALLYKLLNTVTTTTESKKFVLTALLKLSARLGSSTDQQIKNIIASYQANTNLDLQQRAGEYLQFWNWDPSIRSQLLARIPPLPLQQSQEGQEARSSINIPKEVVSTRPASVPGTLIDPFASDPFAPPSTVPVSSAQELTQILTNPAPPVEVQPGSFSAASIMSLFETIQPTPAPAMIPGLVSPMTPFPTPIGPGLVPGLPATIPGLSPMPAIPGLTPILPAASPLPGLGVFGAPLAPLPQPAADPSPFPAMVAFQNNEIQILFSFKKPNPAALQYTLITATISNISLYPIAEILLQAAPPKHVKYNIDPLPDNTIQAGGSVNLAIKASNAAQGQKPLMMKIRLSYSINNTKRELEHVCKDFPSEI</sequence>
<accession>A0A6B2KXH5</accession>
<dbReference type="GO" id="GO:0016192">
    <property type="term" value="P:vesicle-mediated transport"/>
    <property type="evidence" value="ECO:0007669"/>
    <property type="project" value="InterPro"/>
</dbReference>
<keyword evidence="6 9" id="KW-0333">Golgi apparatus</keyword>
<evidence type="ECO:0000256" key="3">
    <source>
        <dbReference type="ARBA" id="ARBA00006613"/>
    </source>
</evidence>
<keyword evidence="4 9" id="KW-0813">Transport</keyword>
<evidence type="ECO:0000259" key="10">
    <source>
        <dbReference type="PROSITE" id="PS50180"/>
    </source>
</evidence>
<evidence type="ECO:0000256" key="1">
    <source>
        <dbReference type="ARBA" id="ARBA00004156"/>
    </source>
</evidence>
<evidence type="ECO:0000256" key="6">
    <source>
        <dbReference type="ARBA" id="ARBA00023034"/>
    </source>
</evidence>
<comment type="similarity">
    <text evidence="3 9">Belongs to the adaptor complexes large subunit family.</text>
</comment>
<dbReference type="Gene3D" id="2.60.40.1230">
    <property type="match status" value="1"/>
</dbReference>
<protein>
    <recommendedName>
        <fullName evidence="9">AP-1 complex subunit gamma</fullName>
    </recommendedName>
</protein>
<dbReference type="AlphaFoldDB" id="A0A6B2KXH5"/>
<evidence type="ECO:0000256" key="7">
    <source>
        <dbReference type="ARBA" id="ARBA00023136"/>
    </source>
</evidence>
<dbReference type="FunFam" id="1.25.10.10:FF:000030">
    <property type="entry name" value="AP-1 complex subunit gamma"/>
    <property type="match status" value="1"/>
</dbReference>
<dbReference type="InterPro" id="IPR008153">
    <property type="entry name" value="GAE_dom"/>
</dbReference>
<evidence type="ECO:0000256" key="8">
    <source>
        <dbReference type="ARBA" id="ARBA00023329"/>
    </source>
</evidence>
<evidence type="ECO:0000256" key="2">
    <source>
        <dbReference type="ARBA" id="ARBA00004555"/>
    </source>
</evidence>
<keyword evidence="8 9" id="KW-0968">Cytoplasmic vesicle</keyword>
<proteinExistence type="inferred from homology"/>
<dbReference type="PIRSF" id="PIRSF037094">
    <property type="entry name" value="AP1_complex_gamma"/>
    <property type="match status" value="1"/>
</dbReference>
<dbReference type="SUPFAM" id="SSF49348">
    <property type="entry name" value="Clathrin adaptor appendage domain"/>
    <property type="match status" value="1"/>
</dbReference>
<keyword evidence="5 9" id="KW-0653">Protein transport</keyword>
<reference evidence="11" key="1">
    <citation type="journal article" date="2020" name="J. Eukaryot. Microbiol.">
        <title>De novo Sequencing, Assembly and Annotation of the Transcriptome for the Free-Living Testate Amoeba Arcella intermedia.</title>
        <authorList>
            <person name="Ribeiro G.M."/>
            <person name="Porfirio-Sousa A.L."/>
            <person name="Maurer-Alcala X.X."/>
            <person name="Katz L.A."/>
            <person name="Lahr D.J.G."/>
        </authorList>
    </citation>
    <scope>NUCLEOTIDE SEQUENCE</scope>
</reference>
<organism evidence="11">
    <name type="scientific">Arcella intermedia</name>
    <dbReference type="NCBI Taxonomy" id="1963864"/>
    <lineage>
        <taxon>Eukaryota</taxon>
        <taxon>Amoebozoa</taxon>
        <taxon>Tubulinea</taxon>
        <taxon>Elardia</taxon>
        <taxon>Arcellinida</taxon>
        <taxon>Sphaerothecina</taxon>
        <taxon>Arcellidae</taxon>
        <taxon>Arcella</taxon>
    </lineage>
</organism>
<evidence type="ECO:0000313" key="11">
    <source>
        <dbReference type="EMBL" id="NDV29490.1"/>
    </source>
</evidence>
<dbReference type="GO" id="GO:0030121">
    <property type="term" value="C:AP-1 adaptor complex"/>
    <property type="evidence" value="ECO:0007669"/>
    <property type="project" value="InterPro"/>
</dbReference>
<dbReference type="InterPro" id="IPR016024">
    <property type="entry name" value="ARM-type_fold"/>
</dbReference>
<dbReference type="InterPro" id="IPR013041">
    <property type="entry name" value="Clathrin_app_Ig-like_sf"/>
</dbReference>
<dbReference type="Pfam" id="PF02883">
    <property type="entry name" value="Alpha_adaptinC2"/>
    <property type="match status" value="1"/>
</dbReference>
<dbReference type="InterPro" id="IPR017107">
    <property type="entry name" value="AP1_complex_gsu"/>
</dbReference>
<feature type="domain" description="GAE" evidence="10">
    <location>
        <begin position="745"/>
        <end position="861"/>
    </location>
</feature>
<dbReference type="PROSITE" id="PS50180">
    <property type="entry name" value="GAE"/>
    <property type="match status" value="1"/>
</dbReference>
<dbReference type="InterPro" id="IPR050840">
    <property type="entry name" value="Adaptor_Complx_Large_Subunit"/>
</dbReference>
<dbReference type="InterPro" id="IPR011989">
    <property type="entry name" value="ARM-like"/>
</dbReference>
<name>A0A6B2KXH5_9EUKA</name>
<evidence type="ECO:0000256" key="9">
    <source>
        <dbReference type="PIRNR" id="PIRNR037094"/>
    </source>
</evidence>
<comment type="subcellular location">
    <subcellularLocation>
        <location evidence="1">Cytoplasmic vesicle membrane</location>
    </subcellularLocation>
    <subcellularLocation>
        <location evidence="2">Golgi apparatus</location>
    </subcellularLocation>
</comment>
<dbReference type="EMBL" id="GIBP01000521">
    <property type="protein sequence ID" value="NDV29490.1"/>
    <property type="molecule type" value="Transcribed_RNA"/>
</dbReference>
<dbReference type="SMART" id="SM00809">
    <property type="entry name" value="Alpha_adaptinC2"/>
    <property type="match status" value="1"/>
</dbReference>